<dbReference type="GeneID" id="87823687"/>
<comment type="caution">
    <text evidence="1">The sequence shown here is derived from an EMBL/GenBank/DDBJ whole genome shotgun (WGS) entry which is preliminary data.</text>
</comment>
<dbReference type="Proteomes" id="UP001302602">
    <property type="component" value="Unassembled WGS sequence"/>
</dbReference>
<gene>
    <name evidence="1" type="ORF">N657DRAFT_345925</name>
</gene>
<evidence type="ECO:0000313" key="1">
    <source>
        <dbReference type="EMBL" id="KAK4124998.1"/>
    </source>
</evidence>
<dbReference type="RefSeq" id="XP_062648769.1">
    <property type="nucleotide sequence ID" value="XM_062786917.1"/>
</dbReference>
<name>A0AAN6U245_9PEZI</name>
<evidence type="ECO:0000313" key="2">
    <source>
        <dbReference type="Proteomes" id="UP001302602"/>
    </source>
</evidence>
<dbReference type="AlphaFoldDB" id="A0AAN6U245"/>
<sequence length="143" mass="16100">MRPGKSGRVITSARARCEVLRWPLRKWRLVRAPLTRSRPRCFVPGPVPVNVNLAGEGYSARTRGFDTLSDAISPHLSSRYTMVLWASLWIASASWNLLLGQVCQIGQPTMEVAARQILQAGRRQSVGRAPSRRSTWHVRMYST</sequence>
<protein>
    <submittedName>
        <fullName evidence="1">Uncharacterized protein</fullName>
    </submittedName>
</protein>
<organism evidence="1 2">
    <name type="scientific">Parathielavia appendiculata</name>
    <dbReference type="NCBI Taxonomy" id="2587402"/>
    <lineage>
        <taxon>Eukaryota</taxon>
        <taxon>Fungi</taxon>
        <taxon>Dikarya</taxon>
        <taxon>Ascomycota</taxon>
        <taxon>Pezizomycotina</taxon>
        <taxon>Sordariomycetes</taxon>
        <taxon>Sordariomycetidae</taxon>
        <taxon>Sordariales</taxon>
        <taxon>Chaetomiaceae</taxon>
        <taxon>Parathielavia</taxon>
    </lineage>
</organism>
<reference evidence="1" key="2">
    <citation type="submission" date="2023-05" db="EMBL/GenBank/DDBJ databases">
        <authorList>
            <consortium name="Lawrence Berkeley National Laboratory"/>
            <person name="Steindorff A."/>
            <person name="Hensen N."/>
            <person name="Bonometti L."/>
            <person name="Westerberg I."/>
            <person name="Brannstrom I.O."/>
            <person name="Guillou S."/>
            <person name="Cros-Aarteil S."/>
            <person name="Calhoun S."/>
            <person name="Haridas S."/>
            <person name="Kuo A."/>
            <person name="Mondo S."/>
            <person name="Pangilinan J."/>
            <person name="Riley R."/>
            <person name="Labutti K."/>
            <person name="Andreopoulos B."/>
            <person name="Lipzen A."/>
            <person name="Chen C."/>
            <person name="Yanf M."/>
            <person name="Daum C."/>
            <person name="Ng V."/>
            <person name="Clum A."/>
            <person name="Ohm R."/>
            <person name="Martin F."/>
            <person name="Silar P."/>
            <person name="Natvig D."/>
            <person name="Lalanne C."/>
            <person name="Gautier V."/>
            <person name="Ament-Velasquez S.L."/>
            <person name="Kruys A."/>
            <person name="Hutchinson M.I."/>
            <person name="Powell A.J."/>
            <person name="Barry K."/>
            <person name="Miller A.N."/>
            <person name="Grigoriev I.V."/>
            <person name="Debuchy R."/>
            <person name="Gladieux P."/>
            <person name="Thoren M.H."/>
            <person name="Johannesson H."/>
        </authorList>
    </citation>
    <scope>NUCLEOTIDE SEQUENCE</scope>
    <source>
        <strain evidence="1">CBS 731.68</strain>
    </source>
</reference>
<keyword evidence="2" id="KW-1185">Reference proteome</keyword>
<dbReference type="EMBL" id="MU853226">
    <property type="protein sequence ID" value="KAK4124998.1"/>
    <property type="molecule type" value="Genomic_DNA"/>
</dbReference>
<proteinExistence type="predicted"/>
<reference evidence="1" key="1">
    <citation type="journal article" date="2023" name="Mol. Phylogenet. Evol.">
        <title>Genome-scale phylogeny and comparative genomics of the fungal order Sordariales.</title>
        <authorList>
            <person name="Hensen N."/>
            <person name="Bonometti L."/>
            <person name="Westerberg I."/>
            <person name="Brannstrom I.O."/>
            <person name="Guillou S."/>
            <person name="Cros-Aarteil S."/>
            <person name="Calhoun S."/>
            <person name="Haridas S."/>
            <person name="Kuo A."/>
            <person name="Mondo S."/>
            <person name="Pangilinan J."/>
            <person name="Riley R."/>
            <person name="LaButti K."/>
            <person name="Andreopoulos B."/>
            <person name="Lipzen A."/>
            <person name="Chen C."/>
            <person name="Yan M."/>
            <person name="Daum C."/>
            <person name="Ng V."/>
            <person name="Clum A."/>
            <person name="Steindorff A."/>
            <person name="Ohm R.A."/>
            <person name="Martin F."/>
            <person name="Silar P."/>
            <person name="Natvig D.O."/>
            <person name="Lalanne C."/>
            <person name="Gautier V."/>
            <person name="Ament-Velasquez S.L."/>
            <person name="Kruys A."/>
            <person name="Hutchinson M.I."/>
            <person name="Powell A.J."/>
            <person name="Barry K."/>
            <person name="Miller A.N."/>
            <person name="Grigoriev I.V."/>
            <person name="Debuchy R."/>
            <person name="Gladieux P."/>
            <person name="Hiltunen Thoren M."/>
            <person name="Johannesson H."/>
        </authorList>
    </citation>
    <scope>NUCLEOTIDE SEQUENCE</scope>
    <source>
        <strain evidence="1">CBS 731.68</strain>
    </source>
</reference>
<accession>A0AAN6U245</accession>